<dbReference type="InterPro" id="IPR051531">
    <property type="entry name" value="N-acetyltransferase"/>
</dbReference>
<keyword evidence="6" id="KW-1185">Reference proteome</keyword>
<dbReference type="SUPFAM" id="SSF55729">
    <property type="entry name" value="Acyl-CoA N-acyltransferases (Nat)"/>
    <property type="match status" value="1"/>
</dbReference>
<dbReference type="Proteomes" id="UP001205566">
    <property type="component" value="Unassembled WGS sequence"/>
</dbReference>
<protein>
    <submittedName>
        <fullName evidence="5">GNAT family N-acetyltransferase</fullName>
    </submittedName>
</protein>
<evidence type="ECO:0000259" key="4">
    <source>
        <dbReference type="PROSITE" id="PS51186"/>
    </source>
</evidence>
<accession>A0ABT1NZ61</accession>
<dbReference type="CDD" id="cd04301">
    <property type="entry name" value="NAT_SF"/>
    <property type="match status" value="1"/>
</dbReference>
<feature type="domain" description="N-acetyltransferase" evidence="4">
    <location>
        <begin position="1"/>
        <end position="166"/>
    </location>
</feature>
<dbReference type="PANTHER" id="PTHR43792:SF8">
    <property type="entry name" value="[RIBOSOMAL PROTEIN US5]-ALANINE N-ACETYLTRANSFERASE"/>
    <property type="match status" value="1"/>
</dbReference>
<evidence type="ECO:0000256" key="3">
    <source>
        <dbReference type="ARBA" id="ARBA00038502"/>
    </source>
</evidence>
<keyword evidence="2" id="KW-0012">Acyltransferase</keyword>
<keyword evidence="1" id="KW-0808">Transferase</keyword>
<proteinExistence type="inferred from homology"/>
<comment type="caution">
    <text evidence="5">The sequence shown here is derived from an EMBL/GenBank/DDBJ whole genome shotgun (WGS) entry which is preliminary data.</text>
</comment>
<evidence type="ECO:0000256" key="2">
    <source>
        <dbReference type="ARBA" id="ARBA00023315"/>
    </source>
</evidence>
<dbReference type="InterPro" id="IPR000182">
    <property type="entry name" value="GNAT_dom"/>
</dbReference>
<evidence type="ECO:0000256" key="1">
    <source>
        <dbReference type="ARBA" id="ARBA00022679"/>
    </source>
</evidence>
<dbReference type="RefSeq" id="WP_255874063.1">
    <property type="nucleotide sequence ID" value="NZ_JACASI010000017.1"/>
</dbReference>
<comment type="similarity">
    <text evidence="3">Belongs to the acetyltransferase family. RimJ subfamily.</text>
</comment>
<sequence length="174" mass="19652">MDVKIVSPDDAYRLSKFYEANELHLRAWEPAKEKGFHSVKAWKERLQDWCSPQGNAMSVHFISTTPEGGEVAATCSLTNIARGPFMACHMGYSVHQQYEGKGVMKALCQNVINYAFEELSLNRVMANYMPRNHRSAKLLQSLGFSIEGEAKRYLQINGVWEDHVLTSLLNPGNT</sequence>
<reference evidence="5" key="1">
    <citation type="thesis" date="2020" institute="Technische Universitat Dresden" country="Dresden, Germany">
        <title>The Agarolytic System of Microbulbifer elongatus PORT2, Isolated from Batu Karas, Pangandaran West Java Indonesia.</title>
        <authorList>
            <person name="Anggraeni S.R."/>
        </authorList>
    </citation>
    <scope>NUCLEOTIDE SEQUENCE</scope>
    <source>
        <strain evidence="5">PORT2</strain>
    </source>
</reference>
<evidence type="ECO:0000313" key="6">
    <source>
        <dbReference type="Proteomes" id="UP001205566"/>
    </source>
</evidence>
<name>A0ABT1NZ61_9GAMM</name>
<dbReference type="EMBL" id="JACASI010000017">
    <property type="protein sequence ID" value="MCQ3829160.1"/>
    <property type="molecule type" value="Genomic_DNA"/>
</dbReference>
<dbReference type="Pfam" id="PF13302">
    <property type="entry name" value="Acetyltransf_3"/>
    <property type="match status" value="1"/>
</dbReference>
<organism evidence="5 6">
    <name type="scientific">Microbulbifer elongatus</name>
    <dbReference type="NCBI Taxonomy" id="86173"/>
    <lineage>
        <taxon>Bacteria</taxon>
        <taxon>Pseudomonadati</taxon>
        <taxon>Pseudomonadota</taxon>
        <taxon>Gammaproteobacteria</taxon>
        <taxon>Cellvibrionales</taxon>
        <taxon>Microbulbiferaceae</taxon>
        <taxon>Microbulbifer</taxon>
    </lineage>
</organism>
<gene>
    <name evidence="5" type="ORF">HXX02_06860</name>
</gene>
<dbReference type="Gene3D" id="3.40.630.30">
    <property type="match status" value="1"/>
</dbReference>
<dbReference type="InterPro" id="IPR016181">
    <property type="entry name" value="Acyl_CoA_acyltransferase"/>
</dbReference>
<dbReference type="PROSITE" id="PS51186">
    <property type="entry name" value="GNAT"/>
    <property type="match status" value="1"/>
</dbReference>
<evidence type="ECO:0000313" key="5">
    <source>
        <dbReference type="EMBL" id="MCQ3829160.1"/>
    </source>
</evidence>
<dbReference type="PANTHER" id="PTHR43792">
    <property type="entry name" value="GNAT FAMILY, PUTATIVE (AFU_ORTHOLOGUE AFUA_3G00765)-RELATED-RELATED"/>
    <property type="match status" value="1"/>
</dbReference>